<gene>
    <name evidence="1" type="ORF">RRF57_000580</name>
</gene>
<dbReference type="Proteomes" id="UP001305414">
    <property type="component" value="Unassembled WGS sequence"/>
</dbReference>
<name>A0AAN7UA09_9PEZI</name>
<keyword evidence="2" id="KW-1185">Reference proteome</keyword>
<comment type="caution">
    <text evidence="1">The sequence shown here is derived from an EMBL/GenBank/DDBJ whole genome shotgun (WGS) entry which is preliminary data.</text>
</comment>
<proteinExistence type="predicted"/>
<evidence type="ECO:0000313" key="2">
    <source>
        <dbReference type="Proteomes" id="UP001305414"/>
    </source>
</evidence>
<dbReference type="AlphaFoldDB" id="A0AAN7UA09"/>
<accession>A0AAN7UA09</accession>
<evidence type="ECO:0000313" key="1">
    <source>
        <dbReference type="EMBL" id="KAK5624864.1"/>
    </source>
</evidence>
<protein>
    <submittedName>
        <fullName evidence="1">Uncharacterized protein</fullName>
    </submittedName>
</protein>
<organism evidence="1 2">
    <name type="scientific">Xylaria bambusicola</name>
    <dbReference type="NCBI Taxonomy" id="326684"/>
    <lineage>
        <taxon>Eukaryota</taxon>
        <taxon>Fungi</taxon>
        <taxon>Dikarya</taxon>
        <taxon>Ascomycota</taxon>
        <taxon>Pezizomycotina</taxon>
        <taxon>Sordariomycetes</taxon>
        <taxon>Xylariomycetidae</taxon>
        <taxon>Xylariales</taxon>
        <taxon>Xylariaceae</taxon>
        <taxon>Xylaria</taxon>
    </lineage>
</organism>
<dbReference type="EMBL" id="JAWHQM010000002">
    <property type="protein sequence ID" value="KAK5624864.1"/>
    <property type="molecule type" value="Genomic_DNA"/>
</dbReference>
<reference evidence="1 2" key="1">
    <citation type="submission" date="2023-10" db="EMBL/GenBank/DDBJ databases">
        <title>Draft genome sequence of Xylaria bambusicola isolate GMP-LS, the root and basal stem rot pathogen of sugarcane in Indonesia.</title>
        <authorList>
            <person name="Selvaraj P."/>
            <person name="Muralishankar V."/>
            <person name="Muruganantham S."/>
            <person name="Sp S."/>
            <person name="Haryani S."/>
            <person name="Lau K.J.X."/>
            <person name="Naqvi N.I."/>
        </authorList>
    </citation>
    <scope>NUCLEOTIDE SEQUENCE [LARGE SCALE GENOMIC DNA]</scope>
    <source>
        <strain evidence="1">GMP-LS</strain>
    </source>
</reference>
<sequence length="83" mass="8916">MPRDALGGTELPGSAATGCVSATVAFGGYSIFSTWNGRSEIWLHLHSTDCRTIVRGGDIRRHIPICKSSQRYPGGFSSSSRET</sequence>